<dbReference type="EMBL" id="JBHSDJ010000011">
    <property type="protein sequence ID" value="MFC4246105.1"/>
    <property type="molecule type" value="Genomic_DNA"/>
</dbReference>
<dbReference type="GeneID" id="71853656"/>
<evidence type="ECO:0000256" key="1">
    <source>
        <dbReference type="SAM" id="MobiDB-lite"/>
    </source>
</evidence>
<accession>A0ABD5NWE3</accession>
<dbReference type="Proteomes" id="UP001595821">
    <property type="component" value="Unassembled WGS sequence"/>
</dbReference>
<evidence type="ECO:0000313" key="3">
    <source>
        <dbReference type="Proteomes" id="UP001595821"/>
    </source>
</evidence>
<sequence length="545" mass="59987">MKATRAFVLVAVVVLSTITAPAAAAGSAATSTSTSVEATQPSTATPLPQVETGTDEPTTNGTIGYVEGYWYNDSLPADDRDDGVLEEDELEAVVYRAMARVEVIREKPFQEAVSVDVITREEFEAENGDMFGEFEDDERLYHNVRFESLFMVDRDTDAVEEYKAMYDSSVAGYYDPATDEIVLVSDTPETPATNEVTLGHELVHALQDQYVGLESNENETRDEANARNGLIEGEAVWVDTEYEDRCQSEWDCVLPDEQRSEEPPQLNWGIYFTVFQPYDDGPDYVDYLLEQGGWDAVDAAHDDPPASSSEVIRPGEEREPADLEIEDRSTDRWERLETDEGPDYSSFGEATMAAMFADGAIAPFESSVVGAGEFVTFDDDGYVADIDYDQPYTDGWAGDRLVVYATDERTIEESGYVWRTEWTSDSEAEQFLDGYLELLDIHGADPVDGRQDTVVIDDGYPGAYYVDHDGTTVTIVRAPSVDELPEIREGAAPAGEDTLVFEDANETDGTDERSGADDESDELPGFGVGAALGAVLIAVTVARRR</sequence>
<dbReference type="AlphaFoldDB" id="A0ABD5NWE3"/>
<feature type="region of interest" description="Disordered" evidence="1">
    <location>
        <begin position="301"/>
        <end position="322"/>
    </location>
</feature>
<feature type="compositionally biased region" description="Basic and acidic residues" evidence="1">
    <location>
        <begin position="313"/>
        <end position="322"/>
    </location>
</feature>
<proteinExistence type="predicted"/>
<evidence type="ECO:0000313" key="2">
    <source>
        <dbReference type="EMBL" id="MFC4246105.1"/>
    </source>
</evidence>
<comment type="caution">
    <text evidence="2">The sequence shown here is derived from an EMBL/GenBank/DDBJ whole genome shotgun (WGS) entry which is preliminary data.</text>
</comment>
<reference evidence="2 3" key="1">
    <citation type="journal article" date="2014" name="Int. J. Syst. Evol. Microbiol.">
        <title>Complete genome sequence of Corynebacterium casei LMG S-19264T (=DSM 44701T), isolated from a smear-ripened cheese.</title>
        <authorList>
            <consortium name="US DOE Joint Genome Institute (JGI-PGF)"/>
            <person name="Walter F."/>
            <person name="Albersmeier A."/>
            <person name="Kalinowski J."/>
            <person name="Ruckert C."/>
        </authorList>
    </citation>
    <scope>NUCLEOTIDE SEQUENCE [LARGE SCALE GENOMIC DNA]</scope>
    <source>
        <strain evidence="2 3">IBRC-M 10912</strain>
    </source>
</reference>
<dbReference type="NCBIfam" id="NF038145">
    <property type="entry name" value="Hvo_1808_fam"/>
    <property type="match status" value="1"/>
</dbReference>
<feature type="compositionally biased region" description="Low complexity" evidence="1">
    <location>
        <begin position="26"/>
        <end position="39"/>
    </location>
</feature>
<name>A0ABD5NWE3_9EURY</name>
<feature type="region of interest" description="Disordered" evidence="1">
    <location>
        <begin position="506"/>
        <end position="526"/>
    </location>
</feature>
<dbReference type="RefSeq" id="WP_246974041.1">
    <property type="nucleotide sequence ID" value="NZ_CP095397.1"/>
</dbReference>
<feature type="region of interest" description="Disordered" evidence="1">
    <location>
        <begin position="26"/>
        <end position="62"/>
    </location>
</feature>
<gene>
    <name evidence="2" type="ORF">ACFOZ7_03720</name>
</gene>
<dbReference type="InterPro" id="IPR047792">
    <property type="entry name" value="Hvo_1808-like"/>
</dbReference>
<organism evidence="2 3">
    <name type="scientific">Natribaculum luteum</name>
    <dbReference type="NCBI Taxonomy" id="1586232"/>
    <lineage>
        <taxon>Archaea</taxon>
        <taxon>Methanobacteriati</taxon>
        <taxon>Methanobacteriota</taxon>
        <taxon>Stenosarchaea group</taxon>
        <taxon>Halobacteria</taxon>
        <taxon>Halobacteriales</taxon>
        <taxon>Natrialbaceae</taxon>
        <taxon>Natribaculum</taxon>
    </lineage>
</organism>
<protein>
    <submittedName>
        <fullName evidence="2">Hvo_1808 family surface protein</fullName>
    </submittedName>
</protein>
<feature type="compositionally biased region" description="Polar residues" evidence="1">
    <location>
        <begin position="40"/>
        <end position="62"/>
    </location>
</feature>